<organism evidence="1 2">
    <name type="scientific">Halobacteriovorax vibrionivorans</name>
    <dbReference type="NCBI Taxonomy" id="2152716"/>
    <lineage>
        <taxon>Bacteria</taxon>
        <taxon>Pseudomonadati</taxon>
        <taxon>Bdellovibrionota</taxon>
        <taxon>Bacteriovoracia</taxon>
        <taxon>Bacteriovoracales</taxon>
        <taxon>Halobacteriovoraceae</taxon>
        <taxon>Halobacteriovorax</taxon>
    </lineage>
</organism>
<accession>A0ABY0IFY8</accession>
<keyword evidence="2" id="KW-1185">Reference proteome</keyword>
<reference evidence="2" key="1">
    <citation type="journal article" date="2019" name="Int. J. Syst. Evol. Microbiol.">
        <title>Halobacteriovorax valvorus sp. nov., a novel prokaryotic predator isolated from coastal seawater of China.</title>
        <authorList>
            <person name="Chen M.-X."/>
        </authorList>
    </citation>
    <scope>NUCLEOTIDE SEQUENCE [LARGE SCALE GENOMIC DNA]</scope>
    <source>
        <strain evidence="2">BL9</strain>
    </source>
</reference>
<name>A0ABY0IFY8_9BACT</name>
<dbReference type="Proteomes" id="UP000443582">
    <property type="component" value="Unassembled WGS sequence"/>
</dbReference>
<gene>
    <name evidence="1" type="ORF">DAY19_09255</name>
</gene>
<evidence type="ECO:0000313" key="1">
    <source>
        <dbReference type="EMBL" id="RZF21866.1"/>
    </source>
</evidence>
<dbReference type="EMBL" id="QDKL01000002">
    <property type="protein sequence ID" value="RZF21866.1"/>
    <property type="molecule type" value="Genomic_DNA"/>
</dbReference>
<evidence type="ECO:0000313" key="2">
    <source>
        <dbReference type="Proteomes" id="UP000443582"/>
    </source>
</evidence>
<comment type="caution">
    <text evidence="1">The sequence shown here is derived from an EMBL/GenBank/DDBJ whole genome shotgun (WGS) entry which is preliminary data.</text>
</comment>
<sequence length="130" mass="13688">MKIFSLSLLIVLVACASKPKLYPNKAYQKYGKEQADRDISLCMDKADEFLESERGRQMIREGGKGAAWGAIVGAVASAVFGGNAGRGAAQGAAIGGASGAASAGLSEDEVKQRFVNRCLAEKGYEVIGWR</sequence>
<proteinExistence type="predicted"/>
<protein>
    <submittedName>
        <fullName evidence="1">Cell envelope biogenesis protein OmpA</fullName>
    </submittedName>
</protein>
<dbReference type="RefSeq" id="WP_115361691.1">
    <property type="nucleotide sequence ID" value="NZ_QDKL01000002.1"/>
</dbReference>
<dbReference type="PROSITE" id="PS51257">
    <property type="entry name" value="PROKAR_LIPOPROTEIN"/>
    <property type="match status" value="1"/>
</dbReference>